<accession>A0A8S0TLH4</accession>
<dbReference type="Proteomes" id="UP000594638">
    <property type="component" value="Unassembled WGS sequence"/>
</dbReference>
<evidence type="ECO:0000313" key="3">
    <source>
        <dbReference type="Proteomes" id="UP000594638"/>
    </source>
</evidence>
<comment type="caution">
    <text evidence="2">The sequence shown here is derived from an EMBL/GenBank/DDBJ whole genome shotgun (WGS) entry which is preliminary data.</text>
</comment>
<feature type="region of interest" description="Disordered" evidence="1">
    <location>
        <begin position="17"/>
        <end position="38"/>
    </location>
</feature>
<gene>
    <name evidence="2" type="ORF">OLEA9_A042109</name>
</gene>
<evidence type="ECO:0000256" key="1">
    <source>
        <dbReference type="SAM" id="MobiDB-lite"/>
    </source>
</evidence>
<name>A0A8S0TLH4_OLEEU</name>
<reference evidence="2 3" key="1">
    <citation type="submission" date="2019-12" db="EMBL/GenBank/DDBJ databases">
        <authorList>
            <person name="Alioto T."/>
            <person name="Alioto T."/>
            <person name="Gomez Garrido J."/>
        </authorList>
    </citation>
    <scope>NUCLEOTIDE SEQUENCE [LARGE SCALE GENOMIC DNA]</scope>
</reference>
<organism evidence="2 3">
    <name type="scientific">Olea europaea subsp. europaea</name>
    <dbReference type="NCBI Taxonomy" id="158383"/>
    <lineage>
        <taxon>Eukaryota</taxon>
        <taxon>Viridiplantae</taxon>
        <taxon>Streptophyta</taxon>
        <taxon>Embryophyta</taxon>
        <taxon>Tracheophyta</taxon>
        <taxon>Spermatophyta</taxon>
        <taxon>Magnoliopsida</taxon>
        <taxon>eudicotyledons</taxon>
        <taxon>Gunneridae</taxon>
        <taxon>Pentapetalae</taxon>
        <taxon>asterids</taxon>
        <taxon>lamiids</taxon>
        <taxon>Lamiales</taxon>
        <taxon>Oleaceae</taxon>
        <taxon>Oleeae</taxon>
        <taxon>Olea</taxon>
    </lineage>
</organism>
<dbReference type="AlphaFoldDB" id="A0A8S0TLH4"/>
<dbReference type="EMBL" id="CACTIH010006283">
    <property type="protein sequence ID" value="CAA3004550.1"/>
    <property type="molecule type" value="Genomic_DNA"/>
</dbReference>
<proteinExistence type="predicted"/>
<protein>
    <submittedName>
        <fullName evidence="2">Uncharacterized protein</fullName>
    </submittedName>
</protein>
<dbReference type="Gramene" id="OE9A042109T1">
    <property type="protein sequence ID" value="OE9A042109C1"/>
    <property type="gene ID" value="OE9A042109"/>
</dbReference>
<keyword evidence="3" id="KW-1185">Reference proteome</keyword>
<feature type="non-terminal residue" evidence="2">
    <location>
        <position position="115"/>
    </location>
</feature>
<sequence length="115" mass="12340">LAVEIRAAGTTIVRKKLFSGDGHSPPENSGAALSPLHGFEDFHNDEELAVELSKFDLLQSTLANDDSAAEPAASSPDEVAELIAWDLLSNNGEIVAQRGKEIFVEELHGEEQADE</sequence>
<evidence type="ECO:0000313" key="2">
    <source>
        <dbReference type="EMBL" id="CAA3004550.1"/>
    </source>
</evidence>
<feature type="non-terminal residue" evidence="2">
    <location>
        <position position="1"/>
    </location>
</feature>